<protein>
    <submittedName>
        <fullName evidence="1">Uncharacterized protein</fullName>
    </submittedName>
</protein>
<gene>
    <name evidence="1" type="ORF">MtrunA17_Chr8g0372691</name>
</gene>
<sequence length="190" mass="22350">MSLYYDNGIIWYFLPAMPGIEYWFHHPSTQVSVTLELPPNLLGFAYYLVLSPGHMGYGVDFGCECYLDNSSGERIYITSFTRSNFYHKSCDFINASIHMMSHHVVLWYDPRSCKQIMEAVEETKFINDVIINYNPKLTFRFFIEETQRNEEMIVECGFHWIYPFEASAIQNRTEDIKSNDQEYTVPPTNK</sequence>
<dbReference type="EMBL" id="PSQE01000008">
    <property type="protein sequence ID" value="RHN42055.1"/>
    <property type="molecule type" value="Genomic_DNA"/>
</dbReference>
<evidence type="ECO:0000313" key="1">
    <source>
        <dbReference type="EMBL" id="RHN42055.1"/>
    </source>
</evidence>
<accession>A0A396GTF0</accession>
<dbReference type="AlphaFoldDB" id="A0A396GTF0"/>
<dbReference type="Proteomes" id="UP000265566">
    <property type="component" value="Chromosome 8"/>
</dbReference>
<reference evidence="2" key="1">
    <citation type="journal article" date="2018" name="Nat. Plants">
        <title>Whole-genome landscape of Medicago truncatula symbiotic genes.</title>
        <authorList>
            <person name="Pecrix Y."/>
            <person name="Staton S.E."/>
            <person name="Sallet E."/>
            <person name="Lelandais-Briere C."/>
            <person name="Moreau S."/>
            <person name="Carrere S."/>
            <person name="Blein T."/>
            <person name="Jardinaud M.F."/>
            <person name="Latrasse D."/>
            <person name="Zouine M."/>
            <person name="Zahm M."/>
            <person name="Kreplak J."/>
            <person name="Mayjonade B."/>
            <person name="Satge C."/>
            <person name="Perez M."/>
            <person name="Cauet S."/>
            <person name="Marande W."/>
            <person name="Chantry-Darmon C."/>
            <person name="Lopez-Roques C."/>
            <person name="Bouchez O."/>
            <person name="Berard A."/>
            <person name="Debelle F."/>
            <person name="Munos S."/>
            <person name="Bendahmane A."/>
            <person name="Berges H."/>
            <person name="Niebel A."/>
            <person name="Buitink J."/>
            <person name="Frugier F."/>
            <person name="Benhamed M."/>
            <person name="Crespi M."/>
            <person name="Gouzy J."/>
            <person name="Gamas P."/>
        </authorList>
    </citation>
    <scope>NUCLEOTIDE SEQUENCE [LARGE SCALE GENOMIC DNA]</scope>
    <source>
        <strain evidence="2">cv. Jemalong A17</strain>
    </source>
</reference>
<organism evidence="1 2">
    <name type="scientific">Medicago truncatula</name>
    <name type="common">Barrel medic</name>
    <name type="synonym">Medicago tribuloides</name>
    <dbReference type="NCBI Taxonomy" id="3880"/>
    <lineage>
        <taxon>Eukaryota</taxon>
        <taxon>Viridiplantae</taxon>
        <taxon>Streptophyta</taxon>
        <taxon>Embryophyta</taxon>
        <taxon>Tracheophyta</taxon>
        <taxon>Spermatophyta</taxon>
        <taxon>Magnoliopsida</taxon>
        <taxon>eudicotyledons</taxon>
        <taxon>Gunneridae</taxon>
        <taxon>Pentapetalae</taxon>
        <taxon>rosids</taxon>
        <taxon>fabids</taxon>
        <taxon>Fabales</taxon>
        <taxon>Fabaceae</taxon>
        <taxon>Papilionoideae</taxon>
        <taxon>50 kb inversion clade</taxon>
        <taxon>NPAAA clade</taxon>
        <taxon>Hologalegina</taxon>
        <taxon>IRL clade</taxon>
        <taxon>Trifolieae</taxon>
        <taxon>Medicago</taxon>
    </lineage>
</organism>
<comment type="caution">
    <text evidence="1">The sequence shown here is derived from an EMBL/GenBank/DDBJ whole genome shotgun (WGS) entry which is preliminary data.</text>
</comment>
<name>A0A396GTF0_MEDTR</name>
<dbReference type="Gramene" id="rna48446">
    <property type="protein sequence ID" value="RHN42055.1"/>
    <property type="gene ID" value="gene48446"/>
</dbReference>
<proteinExistence type="predicted"/>
<evidence type="ECO:0000313" key="2">
    <source>
        <dbReference type="Proteomes" id="UP000265566"/>
    </source>
</evidence>